<gene>
    <name evidence="13" type="ORF">RDB_LOCUS8071</name>
</gene>
<dbReference type="Pfam" id="PF07690">
    <property type="entry name" value="MFS_1"/>
    <property type="match status" value="1"/>
</dbReference>
<comment type="subcellular location">
    <subcellularLocation>
        <location evidence="1">Membrane</location>
        <topology evidence="1">Multi-pass membrane protein</topology>
    </subcellularLocation>
</comment>
<dbReference type="Gene3D" id="1.20.1250.20">
    <property type="entry name" value="MFS general substrate transporter like domains"/>
    <property type="match status" value="1"/>
</dbReference>
<evidence type="ECO:0000256" key="10">
    <source>
        <dbReference type="SAM" id="Phobius"/>
    </source>
</evidence>
<feature type="non-terminal residue" evidence="13">
    <location>
        <position position="869"/>
    </location>
</feature>
<feature type="transmembrane region" description="Helical" evidence="10">
    <location>
        <begin position="498"/>
        <end position="520"/>
    </location>
</feature>
<dbReference type="SUPFAM" id="SSF103473">
    <property type="entry name" value="MFS general substrate transporter"/>
    <property type="match status" value="1"/>
</dbReference>
<evidence type="ECO:0000313" key="14">
    <source>
        <dbReference type="Proteomes" id="UP000663843"/>
    </source>
</evidence>
<dbReference type="SUPFAM" id="SSF53328">
    <property type="entry name" value="Formyltransferase"/>
    <property type="match status" value="1"/>
</dbReference>
<dbReference type="Gene3D" id="3.40.50.12230">
    <property type="match status" value="1"/>
</dbReference>
<protein>
    <recommendedName>
        <fullName evidence="3">methionyl-tRNA formyltransferase</fullName>
        <ecNumber evidence="3">2.1.2.9</ecNumber>
    </recommendedName>
</protein>
<keyword evidence="9 10" id="KW-0472">Membrane</keyword>
<dbReference type="GO" id="GO:0004479">
    <property type="term" value="F:methionyl-tRNA formyltransferase activity"/>
    <property type="evidence" value="ECO:0007669"/>
    <property type="project" value="UniProtKB-EC"/>
</dbReference>
<comment type="similarity">
    <text evidence="2">Belongs to the Fmt family.</text>
</comment>
<proteinExistence type="inferred from homology"/>
<feature type="transmembrane region" description="Helical" evidence="10">
    <location>
        <begin position="653"/>
        <end position="674"/>
    </location>
</feature>
<dbReference type="InterPro" id="IPR036259">
    <property type="entry name" value="MFS_trans_sf"/>
</dbReference>
<keyword evidence="8 10" id="KW-1133">Transmembrane helix</keyword>
<keyword evidence="5" id="KW-0808">Transferase</keyword>
<dbReference type="CDD" id="cd08646">
    <property type="entry name" value="FMT_core_Met-tRNA-FMT_N"/>
    <property type="match status" value="1"/>
</dbReference>
<dbReference type="AlphaFoldDB" id="A0A8H2WAW6"/>
<feature type="domain" description="Formyl transferase C-terminal" evidence="12">
    <location>
        <begin position="232"/>
        <end position="338"/>
    </location>
</feature>
<feature type="transmembrane region" description="Helical" evidence="10">
    <location>
        <begin position="532"/>
        <end position="554"/>
    </location>
</feature>
<dbReference type="Proteomes" id="UP000663843">
    <property type="component" value="Unassembled WGS sequence"/>
</dbReference>
<dbReference type="SUPFAM" id="SSF50486">
    <property type="entry name" value="FMT C-terminal domain-like"/>
    <property type="match status" value="1"/>
</dbReference>
<evidence type="ECO:0000256" key="9">
    <source>
        <dbReference type="ARBA" id="ARBA00023136"/>
    </source>
</evidence>
<dbReference type="GO" id="GO:0008506">
    <property type="term" value="F:sucrose:proton symporter activity"/>
    <property type="evidence" value="ECO:0007669"/>
    <property type="project" value="TreeGrafter"/>
</dbReference>
<feature type="transmembrane region" description="Helical" evidence="10">
    <location>
        <begin position="804"/>
        <end position="826"/>
    </location>
</feature>
<evidence type="ECO:0000259" key="12">
    <source>
        <dbReference type="Pfam" id="PF02911"/>
    </source>
</evidence>
<dbReference type="EMBL" id="CAJMWT010000806">
    <property type="protein sequence ID" value="CAE6353505.1"/>
    <property type="molecule type" value="Genomic_DNA"/>
</dbReference>
<dbReference type="Pfam" id="PF02911">
    <property type="entry name" value="Formyl_trans_C"/>
    <property type="match status" value="1"/>
</dbReference>
<organism evidence="13 14">
    <name type="scientific">Rhizoctonia solani</name>
    <dbReference type="NCBI Taxonomy" id="456999"/>
    <lineage>
        <taxon>Eukaryota</taxon>
        <taxon>Fungi</taxon>
        <taxon>Dikarya</taxon>
        <taxon>Basidiomycota</taxon>
        <taxon>Agaricomycotina</taxon>
        <taxon>Agaricomycetes</taxon>
        <taxon>Cantharellales</taxon>
        <taxon>Ceratobasidiaceae</taxon>
        <taxon>Rhizoctonia</taxon>
    </lineage>
</organism>
<feature type="transmembrane region" description="Helical" evidence="10">
    <location>
        <begin position="605"/>
        <end position="627"/>
    </location>
</feature>
<dbReference type="InterPro" id="IPR011034">
    <property type="entry name" value="Formyl_transferase-like_C_sf"/>
</dbReference>
<evidence type="ECO:0000259" key="11">
    <source>
        <dbReference type="Pfam" id="PF00551"/>
    </source>
</evidence>
<keyword evidence="7" id="KW-0648">Protein biosynthesis</keyword>
<keyword evidence="6 10" id="KW-0812">Transmembrane</keyword>
<evidence type="ECO:0000256" key="7">
    <source>
        <dbReference type="ARBA" id="ARBA00022917"/>
    </source>
</evidence>
<comment type="caution">
    <text evidence="13">The sequence shown here is derived from an EMBL/GenBank/DDBJ whole genome shotgun (WGS) entry which is preliminary data.</text>
</comment>
<feature type="transmembrane region" description="Helical" evidence="10">
    <location>
        <begin position="777"/>
        <end position="798"/>
    </location>
</feature>
<reference evidence="13" key="1">
    <citation type="submission" date="2021-01" db="EMBL/GenBank/DDBJ databases">
        <authorList>
            <person name="Kaushik A."/>
        </authorList>
    </citation>
    <scope>NUCLEOTIDE SEQUENCE</scope>
    <source>
        <strain evidence="13">AG2-2IIIB</strain>
    </source>
</reference>
<keyword evidence="4" id="KW-0813">Transport</keyword>
<evidence type="ECO:0000256" key="2">
    <source>
        <dbReference type="ARBA" id="ARBA00010699"/>
    </source>
</evidence>
<dbReference type="InterPro" id="IPR011701">
    <property type="entry name" value="MFS"/>
</dbReference>
<dbReference type="InterPro" id="IPR002376">
    <property type="entry name" value="Formyl_transf_N"/>
</dbReference>
<dbReference type="Pfam" id="PF00551">
    <property type="entry name" value="Formyl_trans_N"/>
    <property type="match status" value="1"/>
</dbReference>
<evidence type="ECO:0000256" key="3">
    <source>
        <dbReference type="ARBA" id="ARBA00012261"/>
    </source>
</evidence>
<dbReference type="PANTHER" id="PTHR19432:SF91">
    <property type="entry name" value="GENERAL ALPHA-GLUCOSIDE PERMEASE"/>
    <property type="match status" value="1"/>
</dbReference>
<dbReference type="InterPro" id="IPR005793">
    <property type="entry name" value="Formyl_trans_C"/>
</dbReference>
<dbReference type="InterPro" id="IPR041711">
    <property type="entry name" value="Met-tRNA-FMT_N"/>
</dbReference>
<name>A0A8H2WAW6_9AGAM</name>
<feature type="transmembrane region" description="Helical" evidence="10">
    <location>
        <begin position="718"/>
        <end position="738"/>
    </location>
</feature>
<dbReference type="GO" id="GO:0005886">
    <property type="term" value="C:plasma membrane"/>
    <property type="evidence" value="ECO:0007669"/>
    <property type="project" value="TreeGrafter"/>
</dbReference>
<accession>A0A8H2WAW6</accession>
<evidence type="ECO:0000313" key="13">
    <source>
        <dbReference type="EMBL" id="CAE6353505.1"/>
    </source>
</evidence>
<dbReference type="EC" id="2.1.2.9" evidence="3"/>
<sequence length="869" mass="95549">MFYSLAETHSLAQSLVNYVKQKVSYNITPVSSALKLPCLDVLDSLVVATIPDQWVGRRRQTLSVAPLKQLAESVQVQVVHIPEDKDEFANWIPPTPFDEPTSANILVTASFGRRISSSCLDLFHRGRKLNVHPSLLPKYRGAAPIQHALLDGVDITGVSIIEMENGKGFDFGDIWAQQTMDVPRGSTYMSLEPQLAKLGGQLLVDVLRKAKIGPSFAARPQDHSQATNARLIKAEQSEINWEKWSAERIERTHRAIGHQRPVFTYIPDRHTSRLQILEMRPAEENEKRSELNRPGETLFESFDNTLRICCAEGTQLIVSRLKTENKNPLKAKEWWNGIPPIWRENGLLQLGLPTTVSSSDVSAWKQVAVHAVKRGRASRQPKLRLRLATGLYVVKLDPNDSEMVLFPSLQNQDSEANLGYIIGPQWLHLPILALPGLGTAVLWASMMSHATPTLLSLGMSKSTLSLVFLAGPLSGIIMQPLIGALADASTSKYGRRRPFMMGGCLVCVPAMLGLGFARGIGEVLWSSHAQGIAILISVLSIVCIDFSVNAIMAADRALIVDLLPPHEQNSGNAWASRTSGLGQVLGFFIGNLDLPYMFGSSASQIGLLSLIAGLLLLGTHVITAIFVQEAVHQPRPGDASDLKQMLRNMWDTVLKLPATIRSICFIQFLSWLGWLPVMLFATEYIGDIYVRDALDHGDSRGPASEALQEEGTRAGSRALFHGALLTLFASIMLPLFVVSRSEVDHESIGGIVWELSKRLPLELQQKLHKWRETKFDLAKTWAVSHMVFGVLLLCTLLVRGPAFASFIFVLIGLCSAVSAWAPYALLGEAIAAEQQGGRVHGGASQADLDVSLVLLNEAEDWENVQRSEM</sequence>
<evidence type="ECO:0000256" key="8">
    <source>
        <dbReference type="ARBA" id="ARBA00022989"/>
    </source>
</evidence>
<dbReference type="InterPro" id="IPR036477">
    <property type="entry name" value="Formyl_transf_N_sf"/>
</dbReference>
<evidence type="ECO:0000256" key="6">
    <source>
        <dbReference type="ARBA" id="ARBA00022692"/>
    </source>
</evidence>
<feature type="transmembrane region" description="Helical" evidence="10">
    <location>
        <begin position="466"/>
        <end position="486"/>
    </location>
</feature>
<evidence type="ECO:0000256" key="5">
    <source>
        <dbReference type="ARBA" id="ARBA00022679"/>
    </source>
</evidence>
<feature type="domain" description="Formyl transferase N-terminal" evidence="11">
    <location>
        <begin position="100"/>
        <end position="207"/>
    </location>
</feature>
<evidence type="ECO:0000256" key="4">
    <source>
        <dbReference type="ARBA" id="ARBA00022448"/>
    </source>
</evidence>
<evidence type="ECO:0000256" key="1">
    <source>
        <dbReference type="ARBA" id="ARBA00004141"/>
    </source>
</evidence>
<dbReference type="PANTHER" id="PTHR19432">
    <property type="entry name" value="SUGAR TRANSPORTER"/>
    <property type="match status" value="1"/>
</dbReference>